<keyword evidence="2" id="KW-1185">Reference proteome</keyword>
<reference evidence="1 2" key="1">
    <citation type="submission" date="2023-09" db="EMBL/GenBank/DDBJ databases">
        <authorList>
            <person name="Rey-Velasco X."/>
        </authorList>
    </citation>
    <scope>NUCLEOTIDE SEQUENCE [LARGE SCALE GENOMIC DNA]</scope>
    <source>
        <strain evidence="1 2">W431</strain>
    </source>
</reference>
<dbReference type="SUPFAM" id="SSF52540">
    <property type="entry name" value="P-loop containing nucleoside triphosphate hydrolases"/>
    <property type="match status" value="1"/>
</dbReference>
<dbReference type="Pfam" id="PF10364">
    <property type="entry name" value="NKWYS"/>
    <property type="match status" value="1"/>
</dbReference>
<evidence type="ECO:0000313" key="1">
    <source>
        <dbReference type="EMBL" id="MDT0602804.1"/>
    </source>
</evidence>
<name>A0ABU2ZYM2_9GAMM</name>
<comment type="caution">
    <text evidence="1">The sequence shown here is derived from an EMBL/GenBank/DDBJ whole genome shotgun (WGS) entry which is preliminary data.</text>
</comment>
<proteinExistence type="predicted"/>
<dbReference type="Proteomes" id="UP001266357">
    <property type="component" value="Unassembled WGS sequence"/>
</dbReference>
<sequence length="259" mass="30776">MKRYIKRQLKKCQRYADPNTIFIYQMGKVGSTTLENAIAGSLHIHAFYSKNSTCVIRQKGLNKFGFRAIFYTLEREISDFIHRIIFKRRAHTKIITLVREPIARNQSMFFHDIDAYLFSVHTNCLNTRRTPLPTRSQPKLLLEKVFNEEFDHFYPLNWFDKEFKPMTGVDIYSKAFNKELGYSLIDNKGVSVLCISIDKLDDLTSVIEEFIGHKLVLLKDNNSENKWYSELYKQFRQHYQLPSNIEKTIKISKFYQHFF</sequence>
<gene>
    <name evidence="1" type="ORF">RM573_04300</name>
</gene>
<accession>A0ABU2ZYM2</accession>
<dbReference type="InterPro" id="IPR027417">
    <property type="entry name" value="P-loop_NTPase"/>
</dbReference>
<organism evidence="1 2">
    <name type="scientific">Thalassotalea castellviae</name>
    <dbReference type="NCBI Taxonomy" id="3075612"/>
    <lineage>
        <taxon>Bacteria</taxon>
        <taxon>Pseudomonadati</taxon>
        <taxon>Pseudomonadota</taxon>
        <taxon>Gammaproteobacteria</taxon>
        <taxon>Alteromonadales</taxon>
        <taxon>Colwelliaceae</taxon>
        <taxon>Thalassotalea</taxon>
    </lineage>
</organism>
<dbReference type="InterPro" id="IPR018831">
    <property type="entry name" value="Uncharacterised_NKWYS"/>
</dbReference>
<evidence type="ECO:0000313" key="2">
    <source>
        <dbReference type="Proteomes" id="UP001266357"/>
    </source>
</evidence>
<dbReference type="EMBL" id="JAVRIF010000002">
    <property type="protein sequence ID" value="MDT0602804.1"/>
    <property type="molecule type" value="Genomic_DNA"/>
</dbReference>
<dbReference type="RefSeq" id="WP_311577815.1">
    <property type="nucleotide sequence ID" value="NZ_JAVRIF010000002.1"/>
</dbReference>
<protein>
    <submittedName>
        <fullName evidence="1">Capsular polysaccharide synthesis family protein</fullName>
    </submittedName>
</protein>